<dbReference type="AlphaFoldDB" id="A0AAV4DUQ5"/>
<dbReference type="Proteomes" id="UP000735302">
    <property type="component" value="Unassembled WGS sequence"/>
</dbReference>
<reference evidence="2 3" key="1">
    <citation type="journal article" date="2021" name="Elife">
        <title>Chloroplast acquisition without the gene transfer in kleptoplastic sea slugs, Plakobranchus ocellatus.</title>
        <authorList>
            <person name="Maeda T."/>
            <person name="Takahashi S."/>
            <person name="Yoshida T."/>
            <person name="Shimamura S."/>
            <person name="Takaki Y."/>
            <person name="Nagai Y."/>
            <person name="Toyoda A."/>
            <person name="Suzuki Y."/>
            <person name="Arimoto A."/>
            <person name="Ishii H."/>
            <person name="Satoh N."/>
            <person name="Nishiyama T."/>
            <person name="Hasebe M."/>
            <person name="Maruyama T."/>
            <person name="Minagawa J."/>
            <person name="Obokata J."/>
            <person name="Shigenobu S."/>
        </authorList>
    </citation>
    <scope>NUCLEOTIDE SEQUENCE [LARGE SCALE GENOMIC DNA]</scope>
</reference>
<protein>
    <submittedName>
        <fullName evidence="2">Uncharacterized protein</fullName>
    </submittedName>
</protein>
<feature type="region of interest" description="Disordered" evidence="1">
    <location>
        <begin position="43"/>
        <end position="63"/>
    </location>
</feature>
<dbReference type="EMBL" id="BLXT01008368">
    <property type="protein sequence ID" value="GFO48032.1"/>
    <property type="molecule type" value="Genomic_DNA"/>
</dbReference>
<sequence>MRDTRQTVSHKVRDTRVGRCEMLDKLCRWRGCQESMSSLDQSAGGKLELGLEPRPKGFRRSQGLDSLAIVPRRPPVQMKQINKIKHKECSEATDKVIEQEKRYLTLNAPRALMAW</sequence>
<evidence type="ECO:0000313" key="2">
    <source>
        <dbReference type="EMBL" id="GFO48032.1"/>
    </source>
</evidence>
<keyword evidence="3" id="KW-1185">Reference proteome</keyword>
<evidence type="ECO:0000256" key="1">
    <source>
        <dbReference type="SAM" id="MobiDB-lite"/>
    </source>
</evidence>
<proteinExistence type="predicted"/>
<name>A0AAV4DUQ5_9GAST</name>
<accession>A0AAV4DUQ5</accession>
<organism evidence="2 3">
    <name type="scientific">Plakobranchus ocellatus</name>
    <dbReference type="NCBI Taxonomy" id="259542"/>
    <lineage>
        <taxon>Eukaryota</taxon>
        <taxon>Metazoa</taxon>
        <taxon>Spiralia</taxon>
        <taxon>Lophotrochozoa</taxon>
        <taxon>Mollusca</taxon>
        <taxon>Gastropoda</taxon>
        <taxon>Heterobranchia</taxon>
        <taxon>Euthyneura</taxon>
        <taxon>Panpulmonata</taxon>
        <taxon>Sacoglossa</taxon>
        <taxon>Placobranchoidea</taxon>
        <taxon>Plakobranchidae</taxon>
        <taxon>Plakobranchus</taxon>
    </lineage>
</organism>
<evidence type="ECO:0000313" key="3">
    <source>
        <dbReference type="Proteomes" id="UP000735302"/>
    </source>
</evidence>
<gene>
    <name evidence="2" type="ORF">PoB_007453700</name>
</gene>
<comment type="caution">
    <text evidence="2">The sequence shown here is derived from an EMBL/GenBank/DDBJ whole genome shotgun (WGS) entry which is preliminary data.</text>
</comment>